<keyword evidence="2" id="KW-0378">Hydrolase</keyword>
<dbReference type="InterPro" id="IPR010618">
    <property type="entry name" value="RPF"/>
</dbReference>
<evidence type="ECO:0000313" key="6">
    <source>
        <dbReference type="Proteomes" id="UP000676885"/>
    </source>
</evidence>
<dbReference type="Pfam" id="PF06737">
    <property type="entry name" value="Transglycosylas"/>
    <property type="match status" value="1"/>
</dbReference>
<feature type="domain" description="LysM" evidence="4">
    <location>
        <begin position="175"/>
        <end position="223"/>
    </location>
</feature>
<evidence type="ECO:0000256" key="2">
    <source>
        <dbReference type="ARBA" id="ARBA00022801"/>
    </source>
</evidence>
<evidence type="ECO:0000313" key="5">
    <source>
        <dbReference type="EMBL" id="QWC10050.1"/>
    </source>
</evidence>
<dbReference type="Gene3D" id="3.10.350.10">
    <property type="entry name" value="LysM domain"/>
    <property type="match status" value="1"/>
</dbReference>
<dbReference type="Pfam" id="PF01476">
    <property type="entry name" value="LysM"/>
    <property type="match status" value="1"/>
</dbReference>
<keyword evidence="6" id="KW-1185">Reference proteome</keyword>
<dbReference type="AlphaFoldDB" id="A0A975M556"/>
<dbReference type="PROSITE" id="PS51782">
    <property type="entry name" value="LYSM"/>
    <property type="match status" value="1"/>
</dbReference>
<evidence type="ECO:0000259" key="4">
    <source>
        <dbReference type="PROSITE" id="PS51782"/>
    </source>
</evidence>
<accession>A0A975M556</accession>
<sequence length="225" mass="22800">MTKSMISRNVRRGLAVAALSGAGLALTAVPSQAAEPSTWDALAQCESGGNWNTSTGNGYSGGLQFSPSTWAAYGGSGDPASASREQQIAVAERVLAGQGWGAWPACSAKLGLSGGATGSVSTQSQAPQATQEYVAPQAAPAPVQETVPVETYTVPQAAAPEAAVPQAPVQDLSGETYTVQSGDTLSTIAEKLGIEGGWEALHNANIDTIIHPDLITTGQVLQLPA</sequence>
<protein>
    <submittedName>
        <fullName evidence="5">Transglycosylase family protein</fullName>
    </submittedName>
</protein>
<dbReference type="Gene3D" id="1.10.530.10">
    <property type="match status" value="1"/>
</dbReference>
<gene>
    <name evidence="5" type="ORF">KKR91_16665</name>
</gene>
<dbReference type="EMBL" id="CP076022">
    <property type="protein sequence ID" value="QWC10050.1"/>
    <property type="molecule type" value="Genomic_DNA"/>
</dbReference>
<feature type="chain" id="PRO_5036917222" evidence="3">
    <location>
        <begin position="34"/>
        <end position="225"/>
    </location>
</feature>
<organism evidence="5 6">
    <name type="scientific">Arthrobacter jiangjiafuii</name>
    <dbReference type="NCBI Taxonomy" id="2817475"/>
    <lineage>
        <taxon>Bacteria</taxon>
        <taxon>Bacillati</taxon>
        <taxon>Actinomycetota</taxon>
        <taxon>Actinomycetes</taxon>
        <taxon>Micrococcales</taxon>
        <taxon>Micrococcaceae</taxon>
        <taxon>Arthrobacter</taxon>
    </lineage>
</organism>
<dbReference type="KEGG" id="ajg:KKR91_16665"/>
<proteinExistence type="inferred from homology"/>
<dbReference type="CDD" id="cd00118">
    <property type="entry name" value="LysM"/>
    <property type="match status" value="1"/>
</dbReference>
<comment type="similarity">
    <text evidence="1">Belongs to the transglycosylase family. Rpf subfamily.</text>
</comment>
<name>A0A975M556_9MICC</name>
<dbReference type="PANTHER" id="PTHR34700:SF4">
    <property type="entry name" value="PHAGE-LIKE ELEMENT PBSX PROTEIN XKDP"/>
    <property type="match status" value="1"/>
</dbReference>
<dbReference type="InterPro" id="IPR023346">
    <property type="entry name" value="Lysozyme-like_dom_sf"/>
</dbReference>
<dbReference type="Proteomes" id="UP000676885">
    <property type="component" value="Chromosome"/>
</dbReference>
<evidence type="ECO:0000256" key="3">
    <source>
        <dbReference type="SAM" id="SignalP"/>
    </source>
</evidence>
<dbReference type="InterPro" id="IPR052196">
    <property type="entry name" value="Bact_Kbp"/>
</dbReference>
<keyword evidence="3" id="KW-0732">Signal</keyword>
<dbReference type="InterPro" id="IPR036779">
    <property type="entry name" value="LysM_dom_sf"/>
</dbReference>
<reference evidence="5 6" key="1">
    <citation type="submission" date="2021-05" db="EMBL/GenBank/DDBJ databases">
        <title>Novel species in genus Arthrobacter.</title>
        <authorList>
            <person name="Zhang G."/>
        </authorList>
    </citation>
    <scope>NUCLEOTIDE SEQUENCE [LARGE SCALE GENOMIC DNA]</scope>
    <source>
        <strain evidence="6">zg-ZUI227</strain>
    </source>
</reference>
<dbReference type="SMART" id="SM00257">
    <property type="entry name" value="LysM"/>
    <property type="match status" value="1"/>
</dbReference>
<dbReference type="SUPFAM" id="SSF54106">
    <property type="entry name" value="LysM domain"/>
    <property type="match status" value="1"/>
</dbReference>
<dbReference type="SUPFAM" id="SSF53955">
    <property type="entry name" value="Lysozyme-like"/>
    <property type="match status" value="1"/>
</dbReference>
<evidence type="ECO:0000256" key="1">
    <source>
        <dbReference type="ARBA" id="ARBA00010830"/>
    </source>
</evidence>
<dbReference type="InterPro" id="IPR018392">
    <property type="entry name" value="LysM"/>
</dbReference>
<dbReference type="GO" id="GO:0016787">
    <property type="term" value="F:hydrolase activity"/>
    <property type="evidence" value="ECO:0007669"/>
    <property type="project" value="UniProtKB-KW"/>
</dbReference>
<feature type="signal peptide" evidence="3">
    <location>
        <begin position="1"/>
        <end position="33"/>
    </location>
</feature>
<dbReference type="PANTHER" id="PTHR34700">
    <property type="entry name" value="POTASSIUM BINDING PROTEIN KBP"/>
    <property type="match status" value="1"/>
</dbReference>
<dbReference type="CDD" id="cd13925">
    <property type="entry name" value="RPF"/>
    <property type="match status" value="1"/>
</dbReference>